<dbReference type="GO" id="GO:0006629">
    <property type="term" value="P:lipid metabolic process"/>
    <property type="evidence" value="ECO:0007669"/>
    <property type="project" value="InterPro"/>
</dbReference>
<dbReference type="EMBL" id="JAAAHW010008879">
    <property type="protein sequence ID" value="KAF9943751.1"/>
    <property type="molecule type" value="Genomic_DNA"/>
</dbReference>
<name>A0A9P6LUS9_9FUNG</name>
<evidence type="ECO:0000313" key="3">
    <source>
        <dbReference type="EMBL" id="KAF9943751.1"/>
    </source>
</evidence>
<dbReference type="Proteomes" id="UP000749646">
    <property type="component" value="Unassembled WGS sequence"/>
</dbReference>
<feature type="non-terminal residue" evidence="3">
    <location>
        <position position="204"/>
    </location>
</feature>
<dbReference type="InterPro" id="IPR005804">
    <property type="entry name" value="FA_desaturase_dom"/>
</dbReference>
<feature type="transmembrane region" description="Helical" evidence="1">
    <location>
        <begin position="118"/>
        <end position="135"/>
    </location>
</feature>
<keyword evidence="1" id="KW-0812">Transmembrane</keyword>
<feature type="domain" description="Fatty acid desaturase" evidence="2">
    <location>
        <begin position="58"/>
        <end position="201"/>
    </location>
</feature>
<dbReference type="InterPro" id="IPR012171">
    <property type="entry name" value="Fatty_acid_desaturase"/>
</dbReference>
<keyword evidence="1" id="KW-1133">Transmembrane helix</keyword>
<gene>
    <name evidence="3" type="primary">FAD2_1</name>
    <name evidence="3" type="ORF">BGZ65_000355</name>
</gene>
<evidence type="ECO:0000313" key="4">
    <source>
        <dbReference type="Proteomes" id="UP000749646"/>
    </source>
</evidence>
<dbReference type="Pfam" id="PF00487">
    <property type="entry name" value="FA_desaturase"/>
    <property type="match status" value="1"/>
</dbReference>
<dbReference type="OrthoDB" id="1461976at2759"/>
<dbReference type="AlphaFoldDB" id="A0A9P6LUS9"/>
<evidence type="ECO:0000256" key="1">
    <source>
        <dbReference type="SAM" id="Phobius"/>
    </source>
</evidence>
<comment type="caution">
    <text evidence="3">The sequence shown here is derived from an EMBL/GenBank/DDBJ whole genome shotgun (WGS) entry which is preliminary data.</text>
</comment>
<sequence length="204" mass="23259">MTKDQVFVPKTRSQVGLAPKAAVDQQEKTEKEVVEVEIGHYDEEAPIVTLFLMVGQLLFSWPAYLMVNGSSHFHTSPIFESRDFSNILFSDFGVLLTLGGLVYAIMQTSFLTVIKYYGIPYLILGFWLVLVTFLQHTHAKMPHYREGTFNFQRGALSTVDRSYGKFLDHMFHGASNTHVAHHLFSQMPFYHTEEATVHLKKLLG</sequence>
<protein>
    <submittedName>
        <fullName evidence="3">Linoleoyl-CoA desaturase activity protein</fullName>
    </submittedName>
</protein>
<keyword evidence="1" id="KW-0472">Membrane</keyword>
<keyword evidence="4" id="KW-1185">Reference proteome</keyword>
<proteinExistence type="predicted"/>
<dbReference type="PANTHER" id="PTHR32100">
    <property type="entry name" value="OMEGA-6 FATTY ACID DESATURASE, CHLOROPLASTIC"/>
    <property type="match status" value="1"/>
</dbReference>
<feature type="transmembrane region" description="Helical" evidence="1">
    <location>
        <begin position="47"/>
        <end position="67"/>
    </location>
</feature>
<accession>A0A9P6LUS9</accession>
<feature type="transmembrane region" description="Helical" evidence="1">
    <location>
        <begin position="87"/>
        <end position="106"/>
    </location>
</feature>
<evidence type="ECO:0000259" key="2">
    <source>
        <dbReference type="Pfam" id="PF00487"/>
    </source>
</evidence>
<organism evidence="3 4">
    <name type="scientific">Modicella reniformis</name>
    <dbReference type="NCBI Taxonomy" id="1440133"/>
    <lineage>
        <taxon>Eukaryota</taxon>
        <taxon>Fungi</taxon>
        <taxon>Fungi incertae sedis</taxon>
        <taxon>Mucoromycota</taxon>
        <taxon>Mortierellomycotina</taxon>
        <taxon>Mortierellomycetes</taxon>
        <taxon>Mortierellales</taxon>
        <taxon>Mortierellaceae</taxon>
        <taxon>Modicella</taxon>
    </lineage>
</organism>
<reference evidence="3" key="1">
    <citation type="journal article" date="2020" name="Fungal Divers.">
        <title>Resolving the Mortierellaceae phylogeny through synthesis of multi-gene phylogenetics and phylogenomics.</title>
        <authorList>
            <person name="Vandepol N."/>
            <person name="Liber J."/>
            <person name="Desiro A."/>
            <person name="Na H."/>
            <person name="Kennedy M."/>
            <person name="Barry K."/>
            <person name="Grigoriev I.V."/>
            <person name="Miller A.N."/>
            <person name="O'Donnell K."/>
            <person name="Stajich J.E."/>
            <person name="Bonito G."/>
        </authorList>
    </citation>
    <scope>NUCLEOTIDE SEQUENCE</scope>
    <source>
        <strain evidence="3">MES-2147</strain>
    </source>
</reference>
<dbReference type="GO" id="GO:0016491">
    <property type="term" value="F:oxidoreductase activity"/>
    <property type="evidence" value="ECO:0007669"/>
    <property type="project" value="InterPro"/>
</dbReference>